<gene>
    <name evidence="3" type="ORF">GCM10009760_27110</name>
</gene>
<evidence type="ECO:0000256" key="1">
    <source>
        <dbReference type="SAM" id="Phobius"/>
    </source>
</evidence>
<reference evidence="4" key="1">
    <citation type="journal article" date="2019" name="Int. J. Syst. Evol. Microbiol.">
        <title>The Global Catalogue of Microorganisms (GCM) 10K type strain sequencing project: providing services to taxonomists for standard genome sequencing and annotation.</title>
        <authorList>
            <consortium name="The Broad Institute Genomics Platform"/>
            <consortium name="The Broad Institute Genome Sequencing Center for Infectious Disease"/>
            <person name="Wu L."/>
            <person name="Ma J."/>
        </authorList>
    </citation>
    <scope>NUCLEOTIDE SEQUENCE [LARGE SCALE GENOMIC DNA]</scope>
    <source>
        <strain evidence="4">JCM 14560</strain>
    </source>
</reference>
<keyword evidence="4" id="KW-1185">Reference proteome</keyword>
<evidence type="ECO:0000313" key="4">
    <source>
        <dbReference type="Proteomes" id="UP001422759"/>
    </source>
</evidence>
<dbReference type="InterPro" id="IPR057446">
    <property type="entry name" value="PH_bac"/>
</dbReference>
<keyword evidence="1" id="KW-0812">Transmembrane</keyword>
<organism evidence="3 4">
    <name type="scientific">Kitasatospora kazusensis</name>
    <dbReference type="NCBI Taxonomy" id="407974"/>
    <lineage>
        <taxon>Bacteria</taxon>
        <taxon>Bacillati</taxon>
        <taxon>Actinomycetota</taxon>
        <taxon>Actinomycetes</taxon>
        <taxon>Kitasatosporales</taxon>
        <taxon>Streptomycetaceae</taxon>
        <taxon>Kitasatospora</taxon>
    </lineage>
</organism>
<dbReference type="EMBL" id="BAAANT010000012">
    <property type="protein sequence ID" value="GAA2142206.1"/>
    <property type="molecule type" value="Genomic_DNA"/>
</dbReference>
<comment type="caution">
    <text evidence="3">The sequence shown here is derived from an EMBL/GenBank/DDBJ whole genome shotgun (WGS) entry which is preliminary data.</text>
</comment>
<dbReference type="RefSeq" id="WP_344464425.1">
    <property type="nucleotide sequence ID" value="NZ_BAAANT010000012.1"/>
</dbReference>
<dbReference type="Proteomes" id="UP001422759">
    <property type="component" value="Unassembled WGS sequence"/>
</dbReference>
<protein>
    <recommendedName>
        <fullName evidence="2">PH domain-containing protein</fullName>
    </recommendedName>
</protein>
<proteinExistence type="predicted"/>
<accession>A0ABP5L7V8</accession>
<evidence type="ECO:0000259" key="2">
    <source>
        <dbReference type="Pfam" id="PF25362"/>
    </source>
</evidence>
<dbReference type="Pfam" id="PF25362">
    <property type="entry name" value="bPH_11"/>
    <property type="match status" value="1"/>
</dbReference>
<keyword evidence="1" id="KW-1133">Transmembrane helix</keyword>
<sequence>MSGHLAAGPAGFGPAHLDLANLDLAKEQAKVTDWPGYIGWAVGLLILIGLVYWLMRQGWNWRRTLQSDLPALPAVPADPGTALLETTGRYHGSTTAGNWLDRVVAHGLGTRSLAELTLTEQGLLVRRPGDTDFWIPAADLTGARQDSGIAGKVVPAGLLVVTWTLQGTELDSGFRADHPDEHAAWVEAVTRLATRTTKTKTEEAAQ</sequence>
<feature type="transmembrane region" description="Helical" evidence="1">
    <location>
        <begin position="37"/>
        <end position="55"/>
    </location>
</feature>
<feature type="domain" description="PH" evidence="2">
    <location>
        <begin position="69"/>
        <end position="189"/>
    </location>
</feature>
<evidence type="ECO:0000313" key="3">
    <source>
        <dbReference type="EMBL" id="GAA2142206.1"/>
    </source>
</evidence>
<name>A0ABP5L7V8_9ACTN</name>
<keyword evidence="1" id="KW-0472">Membrane</keyword>